<dbReference type="AlphaFoldDB" id="A0AAP0QRV5"/>
<dbReference type="SMART" id="SM00248">
    <property type="entry name" value="ANK"/>
    <property type="match status" value="1"/>
</dbReference>
<organism evidence="2 3">
    <name type="scientific">Citrus x changshan-huyou</name>
    <dbReference type="NCBI Taxonomy" id="2935761"/>
    <lineage>
        <taxon>Eukaryota</taxon>
        <taxon>Viridiplantae</taxon>
        <taxon>Streptophyta</taxon>
        <taxon>Embryophyta</taxon>
        <taxon>Tracheophyta</taxon>
        <taxon>Spermatophyta</taxon>
        <taxon>Magnoliopsida</taxon>
        <taxon>eudicotyledons</taxon>
        <taxon>Gunneridae</taxon>
        <taxon>Pentapetalae</taxon>
        <taxon>rosids</taxon>
        <taxon>malvids</taxon>
        <taxon>Sapindales</taxon>
        <taxon>Rutaceae</taxon>
        <taxon>Aurantioideae</taxon>
        <taxon>Citrus</taxon>
    </lineage>
</organism>
<gene>
    <name evidence="2" type="ORF">WN944_002094</name>
</gene>
<dbReference type="Proteomes" id="UP001428341">
    <property type="component" value="Unassembled WGS sequence"/>
</dbReference>
<evidence type="ECO:0000256" key="1">
    <source>
        <dbReference type="PROSITE-ProRule" id="PRU00023"/>
    </source>
</evidence>
<dbReference type="EMBL" id="JBCGBO010000004">
    <property type="protein sequence ID" value="KAK9209726.1"/>
    <property type="molecule type" value="Genomic_DNA"/>
</dbReference>
<proteinExistence type="predicted"/>
<dbReference type="PROSITE" id="PS50297">
    <property type="entry name" value="ANK_REP_REGION"/>
    <property type="match status" value="1"/>
</dbReference>
<sequence>MSQLNQFISFIFKKHLRFSGSRPTRLRLLFFFALFFFQRIKTESLLMMTDNEGNTPLHDAVRNKHEKVVRMLVKTFNSNLQRMLQASKQA</sequence>
<feature type="repeat" description="ANK" evidence="1">
    <location>
        <begin position="52"/>
        <end position="74"/>
    </location>
</feature>
<comment type="caution">
    <text evidence="2">The sequence shown here is derived from an EMBL/GenBank/DDBJ whole genome shotgun (WGS) entry which is preliminary data.</text>
</comment>
<evidence type="ECO:0000313" key="3">
    <source>
        <dbReference type="Proteomes" id="UP001428341"/>
    </source>
</evidence>
<dbReference type="Pfam" id="PF00023">
    <property type="entry name" value="Ank"/>
    <property type="match status" value="1"/>
</dbReference>
<keyword evidence="1" id="KW-0040">ANK repeat</keyword>
<protein>
    <recommendedName>
        <fullName evidence="4">Ankyrin repeat protein</fullName>
    </recommendedName>
</protein>
<reference evidence="2 3" key="1">
    <citation type="submission" date="2024-05" db="EMBL/GenBank/DDBJ databases">
        <title>Haplotype-resolved chromosome-level genome assembly of Huyou (Citrus changshanensis).</title>
        <authorList>
            <person name="Miao C."/>
            <person name="Chen W."/>
            <person name="Wu Y."/>
            <person name="Wang L."/>
            <person name="Zhao S."/>
            <person name="Grierson D."/>
            <person name="Xu C."/>
            <person name="Chen K."/>
        </authorList>
    </citation>
    <scope>NUCLEOTIDE SEQUENCE [LARGE SCALE GENOMIC DNA]</scope>
    <source>
        <strain evidence="2">01-14</strain>
        <tissue evidence="2">Leaf</tissue>
    </source>
</reference>
<dbReference type="SUPFAM" id="SSF48403">
    <property type="entry name" value="Ankyrin repeat"/>
    <property type="match status" value="1"/>
</dbReference>
<accession>A0AAP0QRV5</accession>
<keyword evidence="3" id="KW-1185">Reference proteome</keyword>
<name>A0AAP0QRV5_9ROSI</name>
<evidence type="ECO:0000313" key="2">
    <source>
        <dbReference type="EMBL" id="KAK9209726.1"/>
    </source>
</evidence>
<dbReference type="InterPro" id="IPR002110">
    <property type="entry name" value="Ankyrin_rpt"/>
</dbReference>
<evidence type="ECO:0008006" key="4">
    <source>
        <dbReference type="Google" id="ProtNLM"/>
    </source>
</evidence>
<dbReference type="Gene3D" id="1.25.40.20">
    <property type="entry name" value="Ankyrin repeat-containing domain"/>
    <property type="match status" value="1"/>
</dbReference>
<dbReference type="PROSITE" id="PS50088">
    <property type="entry name" value="ANK_REPEAT"/>
    <property type="match status" value="1"/>
</dbReference>
<dbReference type="InterPro" id="IPR036770">
    <property type="entry name" value="Ankyrin_rpt-contain_sf"/>
</dbReference>